<organism evidence="2 3">
    <name type="scientific">Actinacidiphila yanglinensis</name>
    <dbReference type="NCBI Taxonomy" id="310779"/>
    <lineage>
        <taxon>Bacteria</taxon>
        <taxon>Bacillati</taxon>
        <taxon>Actinomycetota</taxon>
        <taxon>Actinomycetes</taxon>
        <taxon>Kitasatosporales</taxon>
        <taxon>Streptomycetaceae</taxon>
        <taxon>Actinacidiphila</taxon>
    </lineage>
</organism>
<dbReference type="EMBL" id="FNVU01000016">
    <property type="protein sequence ID" value="SEG85457.1"/>
    <property type="molecule type" value="Genomic_DNA"/>
</dbReference>
<gene>
    <name evidence="2" type="ORF">SAMN05216223_11669</name>
</gene>
<evidence type="ECO:0000313" key="3">
    <source>
        <dbReference type="Proteomes" id="UP000236754"/>
    </source>
</evidence>
<dbReference type="OrthoDB" id="3848913at2"/>
<reference evidence="2 3" key="1">
    <citation type="submission" date="2016-10" db="EMBL/GenBank/DDBJ databases">
        <authorList>
            <person name="de Groot N.N."/>
        </authorList>
    </citation>
    <scope>NUCLEOTIDE SEQUENCE [LARGE SCALE GENOMIC DNA]</scope>
    <source>
        <strain evidence="2 3">CGMCC 4.2023</strain>
    </source>
</reference>
<feature type="region of interest" description="Disordered" evidence="1">
    <location>
        <begin position="1"/>
        <end position="22"/>
    </location>
</feature>
<dbReference type="RefSeq" id="WP_103889049.1">
    <property type="nucleotide sequence ID" value="NZ_FNVU01000016.1"/>
</dbReference>
<protein>
    <submittedName>
        <fullName evidence="2">Uncharacterized protein</fullName>
    </submittedName>
</protein>
<keyword evidence="3" id="KW-1185">Reference proteome</keyword>
<proteinExistence type="predicted"/>
<name>A0A1H6DJ13_9ACTN</name>
<sequence length="666" mass="73891">MTDTAGVRVESTGGTTHAGTGNLYNNNYIFMGPRPDDSGGHGRRRRVAEDQAIWRRRVLVAPHNMGQARRLLADTGTVILDGAPGTGRTCTAHVLLREHRQDTGVLHELQPEENELPLHDPDLVGSGDQLLLDLSRADNAQWERACRDLPALRKTVHDRHAHLVVVMPHRLPLDSDLQHYRVVLTAPDALSVLRRHLRVHGLPPSDYMQPHGAVTEFLQGRPMREIAAFADLIRRAREADPDKNFTHWCDKAVTARGDLRRKAANKAAGLRQAPQRALLVTAAMLHGAHADLIYRAVQILLEITGSPPEQLPLLEHKDLAERFHEIGAESDARGRVRFSDLDDDQAVRTHFWDHVPGLRPHLDTWTLQLVNLSDRHMTEEVRSDLVARLAAQYLRTGRNLDLVFLAENWAASPATRLSRQAAVQALACGLNDAGQGARFRQLIYHWCAERRPRGDFTHVLIEVCAEVIAATHPDQALIRLHHLARRERSSARALQALDELVASSRPLRRLLLHRLARSEPTLPDLAIFLQISDPEPLTQPGATTPLVHETGVRLSLTACWHAVLGTLPRTQWHPHAERWLHHVAREEQNSGEVLLDVLVGAAQRCQGRSGSVFAALYASARDAERSADGQPQRSAATTELLLSKIRAAQGLGPTISATASARGSRP</sequence>
<dbReference type="Proteomes" id="UP000236754">
    <property type="component" value="Unassembled WGS sequence"/>
</dbReference>
<evidence type="ECO:0000313" key="2">
    <source>
        <dbReference type="EMBL" id="SEG85457.1"/>
    </source>
</evidence>
<accession>A0A1H6DJ13</accession>
<feature type="compositionally biased region" description="Polar residues" evidence="1">
    <location>
        <begin position="12"/>
        <end position="22"/>
    </location>
</feature>
<evidence type="ECO:0000256" key="1">
    <source>
        <dbReference type="SAM" id="MobiDB-lite"/>
    </source>
</evidence>
<dbReference type="AlphaFoldDB" id="A0A1H6DJ13"/>